<proteinExistence type="predicted"/>
<evidence type="ECO:0000313" key="2">
    <source>
        <dbReference type="Proteomes" id="UP000199495"/>
    </source>
</evidence>
<keyword evidence="2" id="KW-1185">Reference proteome</keyword>
<reference evidence="1 2" key="1">
    <citation type="submission" date="2016-10" db="EMBL/GenBank/DDBJ databases">
        <authorList>
            <person name="de Groot N.N."/>
        </authorList>
    </citation>
    <scope>NUCLEOTIDE SEQUENCE [LARGE SCALE GENOMIC DNA]</scope>
    <source>
        <strain evidence="1 2">CGMCC 1.10267</strain>
    </source>
</reference>
<dbReference type="Proteomes" id="UP000199495">
    <property type="component" value="Unassembled WGS sequence"/>
</dbReference>
<protein>
    <submittedName>
        <fullName evidence="1">Uncharacterized protein</fullName>
    </submittedName>
</protein>
<name>A0A1G8AJ03_9HYPH</name>
<evidence type="ECO:0000313" key="1">
    <source>
        <dbReference type="EMBL" id="SDH20982.1"/>
    </source>
</evidence>
<dbReference type="EMBL" id="FNCS01000031">
    <property type="protein sequence ID" value="SDH20982.1"/>
    <property type="molecule type" value="Genomic_DNA"/>
</dbReference>
<accession>A0A1G8AJ03</accession>
<dbReference type="AlphaFoldDB" id="A0A1G8AJ03"/>
<sequence length="44" mass="4800">MSWMSHSEIETVMKGVPHEVPADAQASRLLGKQRPGCRHGSVVV</sequence>
<dbReference type="STRING" id="440168.SAMN04487974_13116"/>
<gene>
    <name evidence="1" type="ORF">SAMN04487974_13116</name>
</gene>
<organism evidence="1 2">
    <name type="scientific">Pelagibacterium luteolum</name>
    <dbReference type="NCBI Taxonomy" id="440168"/>
    <lineage>
        <taxon>Bacteria</taxon>
        <taxon>Pseudomonadati</taxon>
        <taxon>Pseudomonadota</taxon>
        <taxon>Alphaproteobacteria</taxon>
        <taxon>Hyphomicrobiales</taxon>
        <taxon>Devosiaceae</taxon>
        <taxon>Pelagibacterium</taxon>
    </lineage>
</organism>